<accession>A4BUL5</accession>
<dbReference type="PANTHER" id="PTHR42834">
    <property type="entry name" value="ENDONUCLEASE/EXONUCLEASE/PHOSPHATASE FAMILY PROTEIN (AFU_ORTHOLOGUE AFUA_3G09210)"/>
    <property type="match status" value="1"/>
</dbReference>
<feature type="signal peptide" evidence="1">
    <location>
        <begin position="1"/>
        <end position="24"/>
    </location>
</feature>
<comment type="caution">
    <text evidence="3">The sequence shown here is derived from an EMBL/GenBank/DDBJ whole genome shotgun (WGS) entry which is preliminary data.</text>
</comment>
<evidence type="ECO:0000313" key="4">
    <source>
        <dbReference type="Proteomes" id="UP000003374"/>
    </source>
</evidence>
<dbReference type="EMBL" id="AAOF01000019">
    <property type="protein sequence ID" value="EAR20581.1"/>
    <property type="molecule type" value="Genomic_DNA"/>
</dbReference>
<gene>
    <name evidence="3" type="ORF">NB231_07277</name>
</gene>
<dbReference type="SUPFAM" id="SSF56219">
    <property type="entry name" value="DNase I-like"/>
    <property type="match status" value="1"/>
</dbReference>
<name>A4BUL5_9GAMM</name>
<feature type="chain" id="PRO_5002666849" description="Endonuclease/exonuclease/phosphatase domain-containing protein" evidence="1">
    <location>
        <begin position="25"/>
        <end position="556"/>
    </location>
</feature>
<dbReference type="PANTHER" id="PTHR42834:SF1">
    <property type="entry name" value="ENDONUCLEASE_EXONUCLEASE_PHOSPHATASE FAMILY PROTEIN (AFU_ORTHOLOGUE AFUA_3G09210)"/>
    <property type="match status" value="1"/>
</dbReference>
<dbReference type="STRING" id="314278.NB231_07277"/>
<dbReference type="InterPro" id="IPR005135">
    <property type="entry name" value="Endo/exonuclease/phosphatase"/>
</dbReference>
<dbReference type="Pfam" id="PF03372">
    <property type="entry name" value="Exo_endo_phos"/>
    <property type="match status" value="1"/>
</dbReference>
<keyword evidence="4" id="KW-1185">Reference proteome</keyword>
<dbReference type="NCBIfam" id="NF033681">
    <property type="entry name" value="ExeM_NucH_DNase"/>
    <property type="match status" value="1"/>
</dbReference>
<dbReference type="AlphaFoldDB" id="A4BUL5"/>
<protein>
    <recommendedName>
        <fullName evidence="2">Endonuclease/exonuclease/phosphatase domain-containing protein</fullName>
    </recommendedName>
</protein>
<dbReference type="eggNOG" id="COG2374">
    <property type="taxonomic scope" value="Bacteria"/>
</dbReference>
<dbReference type="GO" id="GO:0003824">
    <property type="term" value="F:catalytic activity"/>
    <property type="evidence" value="ECO:0007669"/>
    <property type="project" value="InterPro"/>
</dbReference>
<organism evidence="3 4">
    <name type="scientific">Nitrococcus mobilis Nb-231</name>
    <dbReference type="NCBI Taxonomy" id="314278"/>
    <lineage>
        <taxon>Bacteria</taxon>
        <taxon>Pseudomonadati</taxon>
        <taxon>Pseudomonadota</taxon>
        <taxon>Gammaproteobacteria</taxon>
        <taxon>Chromatiales</taxon>
        <taxon>Ectothiorhodospiraceae</taxon>
        <taxon>Nitrococcus</taxon>
    </lineage>
</organism>
<evidence type="ECO:0000256" key="1">
    <source>
        <dbReference type="SAM" id="SignalP"/>
    </source>
</evidence>
<evidence type="ECO:0000313" key="3">
    <source>
        <dbReference type="EMBL" id="EAR20581.1"/>
    </source>
</evidence>
<evidence type="ECO:0000259" key="2">
    <source>
        <dbReference type="Pfam" id="PF03372"/>
    </source>
</evidence>
<sequence>MLRRLAGCLAILLVSLGAGGFARADCQAGSGITLQAIKGVGMAPLASGRQVTVVGTVTAVFMAPRALGGFFLQQGGMGGRPPEGIFVYQPQRGGSANPAVGERVVLSARTGRYRGRIQLERVTRTLVCGPDRALRAWPLSLPAKSVQLQRLEDVLVRVPARLTVTSNYQLAHYGTLGLSVDGRLFQPENGTGAVAGRSAGILLDDGSYHAVPRPIPYLNGTGTRRLGSALINLTGVLTKAFGRWRIQPSIEPRFRDTNPRPARPARRAGALRLASFNMENYFINRGGRGAESAAAFRRQQRKLVEAIVALDADVLALHEVENRHRAVAALVRAINTASPSEARYLAAAAGADYGSGAIRTVLLYREQRLVPRSVWINEDSVFTRPPIAADFRRLDGEPATVGVVAAHLKSKGGCRARGDSDQGRGCWGRLRRRQAAALSQWLKRLQAAVDQPRFLLMGDLNSYPGEAAVQTLLSAGLRDLIAERVAPADRYTYVYHGYAGYLDHALATVALADAVGQVAIWHINADEPRYLGYTNPRAKPTFYRSSDHDPVVVDLR</sequence>
<dbReference type="CDD" id="cd04486">
    <property type="entry name" value="YhcR_OBF_like"/>
    <property type="match status" value="1"/>
</dbReference>
<dbReference type="InterPro" id="IPR036691">
    <property type="entry name" value="Endo/exonu/phosph_ase_sf"/>
</dbReference>
<feature type="domain" description="Endonuclease/exonuclease/phosphatase" evidence="2">
    <location>
        <begin position="275"/>
        <end position="548"/>
    </location>
</feature>
<dbReference type="HOGENOM" id="CLU_006338_2_1_6"/>
<dbReference type="InterPro" id="IPR047971">
    <property type="entry name" value="ExeM-like"/>
</dbReference>
<dbReference type="CDD" id="cd10283">
    <property type="entry name" value="MnuA_DNase1-like"/>
    <property type="match status" value="1"/>
</dbReference>
<dbReference type="Gene3D" id="3.60.10.10">
    <property type="entry name" value="Endonuclease/exonuclease/phosphatase"/>
    <property type="match status" value="1"/>
</dbReference>
<dbReference type="Proteomes" id="UP000003374">
    <property type="component" value="Unassembled WGS sequence"/>
</dbReference>
<proteinExistence type="predicted"/>
<keyword evidence="1" id="KW-0732">Signal</keyword>
<reference evidence="3 4" key="1">
    <citation type="submission" date="2006-02" db="EMBL/GenBank/DDBJ databases">
        <authorList>
            <person name="Waterbury J."/>
            <person name="Ferriera S."/>
            <person name="Johnson J."/>
            <person name="Kravitz S."/>
            <person name="Halpern A."/>
            <person name="Remington K."/>
            <person name="Beeson K."/>
            <person name="Tran B."/>
            <person name="Rogers Y.-H."/>
            <person name="Friedman R."/>
            <person name="Venter J.C."/>
        </authorList>
    </citation>
    <scope>NUCLEOTIDE SEQUENCE [LARGE SCALE GENOMIC DNA]</scope>
    <source>
        <strain evidence="3 4">Nb-231</strain>
    </source>
</reference>